<reference evidence="3" key="1">
    <citation type="submission" date="2021-02" db="EMBL/GenBank/DDBJ databases">
        <authorList>
            <person name="Nowell W R."/>
        </authorList>
    </citation>
    <scope>NUCLEOTIDE SEQUENCE</scope>
</reference>
<feature type="transmembrane region" description="Helical" evidence="1">
    <location>
        <begin position="179"/>
        <end position="205"/>
    </location>
</feature>
<sequence length="351" mass="39479">MSSSDYWTFNRYIGANVGIGLGSVALTFLVMLLLIRFFNNLFYLIVEKIFGIKRYYLDIKVNSEAKQKTQILNLYGKHIDLADRSRINRYMLFIITTTAISAVLIVFFDGCLLAAVSIYPNTTCPYFGTMDCFVYQSDDNSPSVKFECSPGNLANFSDSSAWCYRWIALDQTTTSIVNQIGICTGLLTAYGAFLQIFFQLLVPIFREHKGIASGMRRIAEPIGINAYRRIRFNPFQKFEHPKWVIAFFILYILFTGAVIGAIVLLSKFKKSISVLTYIILASLSIISYFSVLLAAVEDPIQARGDDDKSVTVCQIPDEVKSSSEKKIDKQLNSNKIAPILNALGFKKDNSS</sequence>
<evidence type="ECO:0000313" key="2">
    <source>
        <dbReference type="EMBL" id="CAF1301864.1"/>
    </source>
</evidence>
<keyword evidence="1" id="KW-0472">Membrane</keyword>
<dbReference type="Proteomes" id="UP000677228">
    <property type="component" value="Unassembled WGS sequence"/>
</dbReference>
<protein>
    <submittedName>
        <fullName evidence="3">Uncharacterized protein</fullName>
    </submittedName>
</protein>
<feature type="transmembrane region" description="Helical" evidence="1">
    <location>
        <begin position="272"/>
        <end position="296"/>
    </location>
</feature>
<evidence type="ECO:0000313" key="3">
    <source>
        <dbReference type="EMBL" id="CAF4108371.1"/>
    </source>
</evidence>
<comment type="caution">
    <text evidence="3">The sequence shown here is derived from an EMBL/GenBank/DDBJ whole genome shotgun (WGS) entry which is preliminary data.</text>
</comment>
<feature type="transmembrane region" description="Helical" evidence="1">
    <location>
        <begin position="90"/>
        <end position="119"/>
    </location>
</feature>
<gene>
    <name evidence="2" type="ORF">OVA965_LOCUS28572</name>
    <name evidence="3" type="ORF">TMI583_LOCUS29329</name>
</gene>
<evidence type="ECO:0000256" key="1">
    <source>
        <dbReference type="SAM" id="Phobius"/>
    </source>
</evidence>
<evidence type="ECO:0000313" key="4">
    <source>
        <dbReference type="Proteomes" id="UP000682733"/>
    </source>
</evidence>
<feature type="transmembrane region" description="Helical" evidence="1">
    <location>
        <begin position="243"/>
        <end position="266"/>
    </location>
</feature>
<dbReference type="AlphaFoldDB" id="A0A8S2QIV0"/>
<accession>A0A8S2QIV0</accession>
<feature type="transmembrane region" description="Helical" evidence="1">
    <location>
        <begin position="12"/>
        <end position="35"/>
    </location>
</feature>
<keyword evidence="1" id="KW-0812">Transmembrane</keyword>
<name>A0A8S2QIV0_9BILA</name>
<dbReference type="EMBL" id="CAJOBA010041167">
    <property type="protein sequence ID" value="CAF4108371.1"/>
    <property type="molecule type" value="Genomic_DNA"/>
</dbReference>
<dbReference type="Proteomes" id="UP000682733">
    <property type="component" value="Unassembled WGS sequence"/>
</dbReference>
<keyword evidence="1" id="KW-1133">Transmembrane helix</keyword>
<proteinExistence type="predicted"/>
<dbReference type="EMBL" id="CAJNOK010019584">
    <property type="protein sequence ID" value="CAF1301864.1"/>
    <property type="molecule type" value="Genomic_DNA"/>
</dbReference>
<organism evidence="3 4">
    <name type="scientific">Didymodactylos carnosus</name>
    <dbReference type="NCBI Taxonomy" id="1234261"/>
    <lineage>
        <taxon>Eukaryota</taxon>
        <taxon>Metazoa</taxon>
        <taxon>Spiralia</taxon>
        <taxon>Gnathifera</taxon>
        <taxon>Rotifera</taxon>
        <taxon>Eurotatoria</taxon>
        <taxon>Bdelloidea</taxon>
        <taxon>Philodinida</taxon>
        <taxon>Philodinidae</taxon>
        <taxon>Didymodactylos</taxon>
    </lineage>
</organism>